<dbReference type="STRING" id="1144750.SAMN05443431_10235"/>
<reference evidence="2" key="1">
    <citation type="submission" date="2016-10" db="EMBL/GenBank/DDBJ databases">
        <authorList>
            <person name="Varghese N."/>
            <person name="Submissions S."/>
        </authorList>
    </citation>
    <scope>NUCLEOTIDE SEQUENCE [LARGE SCALE GENOMIC DNA]</scope>
    <source>
        <strain evidence="2">DSM 28881</strain>
    </source>
</reference>
<dbReference type="RefSeq" id="WP_090837449.1">
    <property type="nucleotide sequence ID" value="NZ_CANLBQ010000002.1"/>
</dbReference>
<proteinExistence type="predicted"/>
<keyword evidence="2" id="KW-1185">Reference proteome</keyword>
<evidence type="ECO:0000313" key="1">
    <source>
        <dbReference type="EMBL" id="SFI73449.1"/>
    </source>
</evidence>
<sequence>MKKINSKRLFLLITVFALFLVGLFFVGTFTLGMGKGYTSARIENTISKQCKCETIESVKLQFKESMLVDQEKMKKHTNAFMFILSNCDYSSVSDLKSDVVSLLVQERICEDYNFQFIVKNFNGQDQRFIIDNCNLIEN</sequence>
<evidence type="ECO:0000313" key="2">
    <source>
        <dbReference type="Proteomes" id="UP000199559"/>
    </source>
</evidence>
<protein>
    <submittedName>
        <fullName evidence="1">Uncharacterized protein</fullName>
    </submittedName>
</protein>
<accession>A0A1I3KLS8</accession>
<dbReference type="AlphaFoldDB" id="A0A1I3KLS8"/>
<organism evidence="1 2">
    <name type="scientific">Olleya namhaensis</name>
    <dbReference type="NCBI Taxonomy" id="1144750"/>
    <lineage>
        <taxon>Bacteria</taxon>
        <taxon>Pseudomonadati</taxon>
        <taxon>Bacteroidota</taxon>
        <taxon>Flavobacteriia</taxon>
        <taxon>Flavobacteriales</taxon>
        <taxon>Flavobacteriaceae</taxon>
    </lineage>
</organism>
<dbReference type="Proteomes" id="UP000199559">
    <property type="component" value="Unassembled WGS sequence"/>
</dbReference>
<dbReference type="EMBL" id="FORM01000002">
    <property type="protein sequence ID" value="SFI73449.1"/>
    <property type="molecule type" value="Genomic_DNA"/>
</dbReference>
<name>A0A1I3KLS8_9FLAO</name>
<gene>
    <name evidence="1" type="ORF">SAMN05443431_10235</name>
</gene>